<dbReference type="PANTHER" id="PTHR33406">
    <property type="entry name" value="MEMBRANE PROTEIN MJ1562-RELATED"/>
    <property type="match status" value="1"/>
</dbReference>
<feature type="transmembrane region" description="Helical" evidence="6">
    <location>
        <begin position="269"/>
        <end position="287"/>
    </location>
</feature>
<reference evidence="8 9" key="1">
    <citation type="submission" date="2023-03" db="EMBL/GenBank/DDBJ databases">
        <title>Whole genome sequencing of Methanotrichaceae archaeon M04Ac.</title>
        <authorList>
            <person name="Khomyakova M.A."/>
            <person name="Merkel A.Y."/>
            <person name="Slobodkin A.I."/>
        </authorList>
    </citation>
    <scope>NUCLEOTIDE SEQUENCE [LARGE SCALE GENOMIC DNA]</scope>
    <source>
        <strain evidence="8 9">M04Ac</strain>
    </source>
</reference>
<feature type="transmembrane region" description="Helical" evidence="6">
    <location>
        <begin position="655"/>
        <end position="675"/>
    </location>
</feature>
<feature type="transmembrane region" description="Helical" evidence="6">
    <location>
        <begin position="308"/>
        <end position="331"/>
    </location>
</feature>
<name>A0ABT5XBJ3_9EURY</name>
<feature type="domain" description="SSD" evidence="7">
    <location>
        <begin position="639"/>
        <end position="749"/>
    </location>
</feature>
<evidence type="ECO:0000256" key="1">
    <source>
        <dbReference type="ARBA" id="ARBA00004651"/>
    </source>
</evidence>
<dbReference type="PROSITE" id="PS50156">
    <property type="entry name" value="SSD"/>
    <property type="match status" value="1"/>
</dbReference>
<dbReference type="InterPro" id="IPR050545">
    <property type="entry name" value="Mycobact_MmpL"/>
</dbReference>
<dbReference type="RefSeq" id="WP_316967784.1">
    <property type="nucleotide sequence ID" value="NZ_JARFPL010000001.1"/>
</dbReference>
<evidence type="ECO:0000313" key="8">
    <source>
        <dbReference type="EMBL" id="MDF0592076.1"/>
    </source>
</evidence>
<evidence type="ECO:0000256" key="5">
    <source>
        <dbReference type="ARBA" id="ARBA00023136"/>
    </source>
</evidence>
<dbReference type="Gene3D" id="1.20.1640.10">
    <property type="entry name" value="Multidrug efflux transporter AcrB transmembrane domain"/>
    <property type="match status" value="2"/>
</dbReference>
<organism evidence="8 9">
    <name type="scientific">Candidatus Methanocrinis alkalitolerans</name>
    <dbReference type="NCBI Taxonomy" id="3033395"/>
    <lineage>
        <taxon>Archaea</taxon>
        <taxon>Methanobacteriati</taxon>
        <taxon>Methanobacteriota</taxon>
        <taxon>Stenosarchaea group</taxon>
        <taxon>Methanomicrobia</taxon>
        <taxon>Methanotrichales</taxon>
        <taxon>Methanotrichaceae</taxon>
        <taxon>Methanocrinis</taxon>
    </lineage>
</organism>
<feature type="transmembrane region" description="Helical" evidence="6">
    <location>
        <begin position="21"/>
        <end position="38"/>
    </location>
</feature>
<feature type="transmembrane region" description="Helical" evidence="6">
    <location>
        <begin position="343"/>
        <end position="366"/>
    </location>
</feature>
<dbReference type="Pfam" id="PF03176">
    <property type="entry name" value="MMPL"/>
    <property type="match status" value="2"/>
</dbReference>
<dbReference type="EMBL" id="JARFPL010000001">
    <property type="protein sequence ID" value="MDF0592076.1"/>
    <property type="molecule type" value="Genomic_DNA"/>
</dbReference>
<protein>
    <submittedName>
        <fullName evidence="8">RND family transporter</fullName>
    </submittedName>
</protein>
<feature type="transmembrane region" description="Helical" evidence="6">
    <location>
        <begin position="394"/>
        <end position="423"/>
    </location>
</feature>
<evidence type="ECO:0000256" key="2">
    <source>
        <dbReference type="ARBA" id="ARBA00022475"/>
    </source>
</evidence>
<keyword evidence="2" id="KW-1003">Cell membrane</keyword>
<comment type="caution">
    <text evidence="8">The sequence shown here is derived from an EMBL/GenBank/DDBJ whole genome shotgun (WGS) entry which is preliminary data.</text>
</comment>
<evidence type="ECO:0000313" key="9">
    <source>
        <dbReference type="Proteomes" id="UP001215956"/>
    </source>
</evidence>
<feature type="transmembrane region" description="Helical" evidence="6">
    <location>
        <begin position="624"/>
        <end position="643"/>
    </location>
</feature>
<evidence type="ECO:0000256" key="6">
    <source>
        <dbReference type="SAM" id="Phobius"/>
    </source>
</evidence>
<accession>A0ABT5XBJ3</accession>
<dbReference type="PANTHER" id="PTHR33406:SF13">
    <property type="entry name" value="MEMBRANE PROTEIN YDFJ"/>
    <property type="match status" value="1"/>
</dbReference>
<evidence type="ECO:0000256" key="4">
    <source>
        <dbReference type="ARBA" id="ARBA00022989"/>
    </source>
</evidence>
<evidence type="ECO:0000259" key="7">
    <source>
        <dbReference type="PROSITE" id="PS50156"/>
    </source>
</evidence>
<gene>
    <name evidence="8" type="ORF">P0O24_00545</name>
</gene>
<comment type="subcellular location">
    <subcellularLocation>
        <location evidence="1">Cell membrane</location>
        <topology evidence="1">Multi-pass membrane protein</topology>
    </subcellularLocation>
</comment>
<dbReference type="Proteomes" id="UP001215956">
    <property type="component" value="Unassembled WGS sequence"/>
</dbReference>
<sequence>MKVLITSNGERLGRWIEGNPIVILMVAALLTVGSIHYAQTITMETETETFVDPDSRLYVEFSHLYNDRFGTQSIVVLVEGDAATSPGSLKAMERLTRQMEAVDHVLGTVSIAEMVMEVEADATGVRRVPDSQERIDEILEVLERTNPAALNAILPDRRHTIIPIDLPTYIPQESLKAVLPEARSAVAMAEFPAGADTIVTGEIALGDEIEREMNTSMGTLLMISGLLMVVALFLVFRHVSLPLLPLPVVFLGIIWTFGMMGLLQVPLTMVSMAAFPILIGLGIDYAIQFQNRIEEEFQRGGSVAMAAIETVAHTAPAVFIALIITGAGFFSLFSSSVPMVRDFGLLCLVGIIMCYISSLFVGVTIIHQMERGRNDRNVRCGLERRGKKSPIAPLIVRYVTFILCRWRIFLATALVLALVGLYADTMVPIETDMNEFIPQDLPPLSQFRHLNDIFGGEDQLNIIVQGDVIDPSTLIWMDEFGDYVARSREKVYGATSLASLVKSYNGGSIPQDRSEVAAILDRVPDHLKYQYIDGHDTAQIILEIGDAFESLGQVGIERLTNEIDKDLLWFEHPPGISVTQTGEMAVMNSVIGALTTGRMRMTFIGLVLIFFILLVIYRDLVKAVLPVLPMFIVIGWMGGVMYVSGMMYNPMTATLGALILGVGSEYGILTMERFYEEKEKTEDVMEALLTATGSIGAAIVASGLTTIFGFSALIASPFPMTSSFGTITVLSVIFALFATFTVFPVLLIRFEYWRRHEATVKVRASNLLLMPFRRLKD</sequence>
<dbReference type="SUPFAM" id="SSF82866">
    <property type="entry name" value="Multidrug efflux transporter AcrB transmembrane domain"/>
    <property type="match status" value="2"/>
</dbReference>
<dbReference type="InterPro" id="IPR000731">
    <property type="entry name" value="SSD"/>
</dbReference>
<keyword evidence="4 6" id="KW-1133">Transmembrane helix</keyword>
<proteinExistence type="predicted"/>
<feature type="transmembrane region" description="Helical" evidence="6">
    <location>
        <begin position="727"/>
        <end position="748"/>
    </location>
</feature>
<feature type="transmembrane region" description="Helical" evidence="6">
    <location>
        <begin position="217"/>
        <end position="236"/>
    </location>
</feature>
<feature type="transmembrane region" description="Helical" evidence="6">
    <location>
        <begin position="599"/>
        <end position="617"/>
    </location>
</feature>
<keyword evidence="9" id="KW-1185">Reference proteome</keyword>
<keyword evidence="5 6" id="KW-0472">Membrane</keyword>
<evidence type="ECO:0000256" key="3">
    <source>
        <dbReference type="ARBA" id="ARBA00022692"/>
    </source>
</evidence>
<feature type="transmembrane region" description="Helical" evidence="6">
    <location>
        <begin position="687"/>
        <end position="715"/>
    </location>
</feature>
<dbReference type="NCBIfam" id="TIGR00921">
    <property type="entry name" value="2A067"/>
    <property type="match status" value="1"/>
</dbReference>
<keyword evidence="3 6" id="KW-0812">Transmembrane</keyword>
<dbReference type="InterPro" id="IPR004869">
    <property type="entry name" value="MMPL_dom"/>
</dbReference>